<dbReference type="PRINTS" id="PR01576">
    <property type="entry name" value="PDEFORMYLASE"/>
</dbReference>
<proteinExistence type="inferred from homology"/>
<reference evidence="2" key="1">
    <citation type="submission" date="2020-03" db="EMBL/GenBank/DDBJ databases">
        <title>The deep terrestrial virosphere.</title>
        <authorList>
            <person name="Holmfeldt K."/>
            <person name="Nilsson E."/>
            <person name="Simone D."/>
            <person name="Lopez-Fernandez M."/>
            <person name="Wu X."/>
            <person name="de Brujin I."/>
            <person name="Lundin D."/>
            <person name="Andersson A."/>
            <person name="Bertilsson S."/>
            <person name="Dopson M."/>
        </authorList>
    </citation>
    <scope>NUCLEOTIDE SEQUENCE</scope>
    <source>
        <strain evidence="2">MM171B01050</strain>
    </source>
</reference>
<dbReference type="InterPro" id="IPR023635">
    <property type="entry name" value="Peptide_deformylase"/>
</dbReference>
<dbReference type="InterPro" id="IPR036821">
    <property type="entry name" value="Peptide_deformylase_sf"/>
</dbReference>
<dbReference type="GO" id="GO:0042586">
    <property type="term" value="F:peptide deformylase activity"/>
    <property type="evidence" value="ECO:0007669"/>
    <property type="project" value="InterPro"/>
</dbReference>
<dbReference type="EMBL" id="MT143812">
    <property type="protein sequence ID" value="QJB02863.1"/>
    <property type="molecule type" value="Genomic_DNA"/>
</dbReference>
<dbReference type="CDD" id="cd00487">
    <property type="entry name" value="Pep_deformylase"/>
    <property type="match status" value="1"/>
</dbReference>
<sequence>MRQLIKLPNDLLRQKSKPVGVIDSAVKELAEEMIEFILQRQDVKIKPVGLSAIQLGEPVRMFAFVANPEAGRGVSIDTNIIINPELVYMKGTRRVTEACLSVPGKTFELKRAKIVKVRGLTLDGQLRSFRGRDFMAQVFQHEYDHLEGILVDQRSKEI</sequence>
<dbReference type="PIRSF" id="PIRSF004749">
    <property type="entry name" value="Pep_def"/>
    <property type="match status" value="1"/>
</dbReference>
<dbReference type="Gene3D" id="3.90.45.10">
    <property type="entry name" value="Peptide deformylase"/>
    <property type="match status" value="1"/>
</dbReference>
<dbReference type="SUPFAM" id="SSF56420">
    <property type="entry name" value="Peptide deformylase"/>
    <property type="match status" value="1"/>
</dbReference>
<evidence type="ECO:0008006" key="3">
    <source>
        <dbReference type="Google" id="ProtNLM"/>
    </source>
</evidence>
<evidence type="ECO:0000256" key="1">
    <source>
        <dbReference type="ARBA" id="ARBA00010759"/>
    </source>
</evidence>
<gene>
    <name evidence="2" type="ORF">MM171B01050_0003</name>
</gene>
<dbReference type="PANTHER" id="PTHR10458:SF22">
    <property type="entry name" value="PEPTIDE DEFORMYLASE"/>
    <property type="match status" value="1"/>
</dbReference>
<evidence type="ECO:0000313" key="2">
    <source>
        <dbReference type="EMBL" id="QJB02863.1"/>
    </source>
</evidence>
<protein>
    <recommendedName>
        <fullName evidence="3">Peptide deformylase</fullName>
    </recommendedName>
</protein>
<dbReference type="Pfam" id="PF01327">
    <property type="entry name" value="Pep_deformylase"/>
    <property type="match status" value="1"/>
</dbReference>
<dbReference type="AlphaFoldDB" id="A0A6M3MBB6"/>
<accession>A0A6M3MBB6</accession>
<organism evidence="2">
    <name type="scientific">viral metagenome</name>
    <dbReference type="NCBI Taxonomy" id="1070528"/>
    <lineage>
        <taxon>unclassified sequences</taxon>
        <taxon>metagenomes</taxon>
        <taxon>organismal metagenomes</taxon>
    </lineage>
</organism>
<dbReference type="PANTHER" id="PTHR10458">
    <property type="entry name" value="PEPTIDE DEFORMYLASE"/>
    <property type="match status" value="1"/>
</dbReference>
<comment type="similarity">
    <text evidence="1">Belongs to the polypeptide deformylase family.</text>
</comment>
<name>A0A6M3MBB6_9ZZZZ</name>
<dbReference type="HAMAP" id="MF_00163">
    <property type="entry name" value="Pep_deformylase"/>
    <property type="match status" value="1"/>
</dbReference>